<keyword evidence="7 9" id="KW-1133">Transmembrane helix</keyword>
<dbReference type="GO" id="GO:0006744">
    <property type="term" value="P:ubiquinone biosynthetic process"/>
    <property type="evidence" value="ECO:0007669"/>
    <property type="project" value="TreeGrafter"/>
</dbReference>
<evidence type="ECO:0000256" key="2">
    <source>
        <dbReference type="ARBA" id="ARBA00004141"/>
    </source>
</evidence>
<name>A0A0Q4B722_9BACT</name>
<evidence type="ECO:0000256" key="5">
    <source>
        <dbReference type="ARBA" id="ARBA00022679"/>
    </source>
</evidence>
<dbReference type="Proteomes" id="UP000054172">
    <property type="component" value="Unassembled WGS sequence"/>
</dbReference>
<feature type="transmembrane region" description="Helical" evidence="9">
    <location>
        <begin position="161"/>
        <end position="181"/>
    </location>
</feature>
<sequence length="288" mass="31414">MVSSVAPWFRLVRFSHTLFALPFALVGLTWGFASTGAISLRTVLLVLACMVLARNAAMGYNRLLDRKIDALNPRTKGREIPMGAISVRGGAVFVVVNAALFMLATFFLNSLTFYLSPVALLLLLGYSYTKRFTWLCHFWLGLTLALAPLGAYVAATGHFDLDTLLLAIGVLLWVGGFDIVYSLQDAEFDRANHLFSIPVAMGVRGAIWLARIAHLLAVVLFTVAFHLMGIGVWGVGGILLFASVLVWQHTLFSPARLERIDGRFMLTNGINSIILSMVVIAGIVARSV</sequence>
<dbReference type="NCBIfam" id="TIGR01475">
    <property type="entry name" value="ubiA_other"/>
    <property type="match status" value="1"/>
</dbReference>
<evidence type="ECO:0000256" key="8">
    <source>
        <dbReference type="ARBA" id="ARBA00023136"/>
    </source>
</evidence>
<protein>
    <recommendedName>
        <fullName evidence="12">4-hydroxybenzoate octaprenyltransferase</fullName>
    </recommendedName>
</protein>
<evidence type="ECO:0008006" key="12">
    <source>
        <dbReference type="Google" id="ProtNLM"/>
    </source>
</evidence>
<organism evidence="10 11">
    <name type="scientific">Candidatus [Bacteroides] periocalifornicus</name>
    <dbReference type="NCBI Taxonomy" id="1702214"/>
    <lineage>
        <taxon>Bacteria</taxon>
        <taxon>Pseudomonadati</taxon>
        <taxon>Bacteroidota</taxon>
    </lineage>
</organism>
<evidence type="ECO:0000256" key="7">
    <source>
        <dbReference type="ARBA" id="ARBA00022989"/>
    </source>
</evidence>
<dbReference type="InterPro" id="IPR006371">
    <property type="entry name" value="Polyprenyltransferase_UbiA-li"/>
</dbReference>
<evidence type="ECO:0000256" key="1">
    <source>
        <dbReference type="ARBA" id="ARBA00001946"/>
    </source>
</evidence>
<feature type="transmembrane region" description="Helical" evidence="9">
    <location>
        <begin position="136"/>
        <end position="155"/>
    </location>
</feature>
<comment type="caution">
    <text evidence="10">The sequence shown here is derived from an EMBL/GenBank/DDBJ whole genome shotgun (WGS) entry which is preliminary data.</text>
</comment>
<comment type="cofactor">
    <cofactor evidence="1">
        <name>Mg(2+)</name>
        <dbReference type="ChEBI" id="CHEBI:18420"/>
    </cofactor>
</comment>
<dbReference type="InterPro" id="IPR000537">
    <property type="entry name" value="UbiA_prenyltransferase"/>
</dbReference>
<accession>A0A0Q4B722</accession>
<evidence type="ECO:0000313" key="10">
    <source>
        <dbReference type="EMBL" id="KQM08150.1"/>
    </source>
</evidence>
<dbReference type="GO" id="GO:0016765">
    <property type="term" value="F:transferase activity, transferring alkyl or aryl (other than methyl) groups"/>
    <property type="evidence" value="ECO:0007669"/>
    <property type="project" value="InterPro"/>
</dbReference>
<keyword evidence="4" id="KW-1003">Cell membrane</keyword>
<dbReference type="PANTHER" id="PTHR11048:SF28">
    <property type="entry name" value="4-HYDROXYBENZOATE POLYPRENYLTRANSFERASE, MITOCHONDRIAL"/>
    <property type="match status" value="1"/>
</dbReference>
<evidence type="ECO:0000256" key="9">
    <source>
        <dbReference type="SAM" id="Phobius"/>
    </source>
</evidence>
<dbReference type="InterPro" id="IPR044878">
    <property type="entry name" value="UbiA_sf"/>
</dbReference>
<dbReference type="FunFam" id="1.10.357.140:FF:000008">
    <property type="entry name" value="4-hydroxybenzoate octaprenyltransferase"/>
    <property type="match status" value="1"/>
</dbReference>
<feature type="transmembrane region" description="Helical" evidence="9">
    <location>
        <begin position="202"/>
        <end position="224"/>
    </location>
</feature>
<keyword evidence="5" id="KW-0808">Transferase</keyword>
<keyword evidence="8 9" id="KW-0472">Membrane</keyword>
<feature type="transmembrane region" description="Helical" evidence="9">
    <location>
        <begin position="43"/>
        <end position="64"/>
    </location>
</feature>
<dbReference type="Pfam" id="PF01040">
    <property type="entry name" value="UbiA"/>
    <property type="match status" value="1"/>
</dbReference>
<feature type="transmembrane region" description="Helical" evidence="9">
    <location>
        <begin position="264"/>
        <end position="285"/>
    </location>
</feature>
<gene>
    <name evidence="10" type="ORF">AL399_08930</name>
</gene>
<dbReference type="PATRIC" id="fig|1702214.3.peg.520"/>
<reference evidence="10" key="1">
    <citation type="submission" date="2015-08" db="EMBL/GenBank/DDBJ databases">
        <title>Candidatus Bacteriodes Periocalifornicus.</title>
        <authorList>
            <person name="McLean J.S."/>
            <person name="Kelley S."/>
        </authorList>
    </citation>
    <scope>NUCLEOTIDE SEQUENCE [LARGE SCALE GENOMIC DNA]</scope>
    <source>
        <strain evidence="10">12B</strain>
    </source>
</reference>
<keyword evidence="11" id="KW-1185">Reference proteome</keyword>
<dbReference type="GO" id="GO:0005886">
    <property type="term" value="C:plasma membrane"/>
    <property type="evidence" value="ECO:0007669"/>
    <property type="project" value="TreeGrafter"/>
</dbReference>
<evidence type="ECO:0000256" key="4">
    <source>
        <dbReference type="ARBA" id="ARBA00022475"/>
    </source>
</evidence>
<keyword evidence="6 9" id="KW-0812">Transmembrane</keyword>
<evidence type="ECO:0000256" key="3">
    <source>
        <dbReference type="ARBA" id="ARBA00005985"/>
    </source>
</evidence>
<comment type="subcellular location">
    <subcellularLocation>
        <location evidence="2">Membrane</location>
        <topology evidence="2">Multi-pass membrane protein</topology>
    </subcellularLocation>
</comment>
<dbReference type="EMBL" id="LIIK01000064">
    <property type="protein sequence ID" value="KQM08150.1"/>
    <property type="molecule type" value="Genomic_DNA"/>
</dbReference>
<dbReference type="PANTHER" id="PTHR11048">
    <property type="entry name" value="PRENYLTRANSFERASES"/>
    <property type="match status" value="1"/>
</dbReference>
<dbReference type="InterPro" id="IPR039653">
    <property type="entry name" value="Prenyltransferase"/>
</dbReference>
<dbReference type="Gene3D" id="1.20.120.1780">
    <property type="entry name" value="UbiA prenyltransferase"/>
    <property type="match status" value="1"/>
</dbReference>
<feature type="transmembrane region" description="Helical" evidence="9">
    <location>
        <begin position="113"/>
        <end position="129"/>
    </location>
</feature>
<dbReference type="STRING" id="1702214.AL399_08930"/>
<dbReference type="Gene3D" id="1.10.357.140">
    <property type="entry name" value="UbiA prenyltransferase"/>
    <property type="match status" value="1"/>
</dbReference>
<evidence type="ECO:0000256" key="6">
    <source>
        <dbReference type="ARBA" id="ARBA00022692"/>
    </source>
</evidence>
<dbReference type="AlphaFoldDB" id="A0A0Q4B722"/>
<evidence type="ECO:0000313" key="11">
    <source>
        <dbReference type="Proteomes" id="UP000054172"/>
    </source>
</evidence>
<feature type="transmembrane region" description="Helical" evidence="9">
    <location>
        <begin position="230"/>
        <end position="252"/>
    </location>
</feature>
<comment type="similarity">
    <text evidence="3">Belongs to the UbiA prenyltransferase family.</text>
</comment>
<proteinExistence type="inferred from homology"/>
<dbReference type="CDD" id="cd13959">
    <property type="entry name" value="PT_UbiA_COQ2"/>
    <property type="match status" value="1"/>
</dbReference>
<feature type="transmembrane region" description="Helical" evidence="9">
    <location>
        <begin position="85"/>
        <end position="107"/>
    </location>
</feature>